<keyword evidence="1" id="KW-0129">CBS domain</keyword>
<sequence length="120" mass="14032">MATILQTIREQEFTQFPVYDGEKFIGLLSESGVTNWLSRNVEDEIVSLVETKLHQVISYEEEQHNYEFVDREMSVYDAKEIFKDNLEEGIKIDALLVTENGKEEEGLLGIVTRWDFLRIQ</sequence>
<dbReference type="InterPro" id="IPR000644">
    <property type="entry name" value="CBS_dom"/>
</dbReference>
<dbReference type="SUPFAM" id="SSF54631">
    <property type="entry name" value="CBS-domain pair"/>
    <property type="match status" value="1"/>
</dbReference>
<dbReference type="AlphaFoldDB" id="A0A941CU91"/>
<protein>
    <submittedName>
        <fullName evidence="3">CBS domain-containing protein</fullName>
    </submittedName>
</protein>
<evidence type="ECO:0000256" key="1">
    <source>
        <dbReference type="PROSITE-ProRule" id="PRU00703"/>
    </source>
</evidence>
<dbReference type="RefSeq" id="WP_212369755.1">
    <property type="nucleotide sequence ID" value="NZ_JAGSIE010000020.1"/>
</dbReference>
<dbReference type="InterPro" id="IPR046342">
    <property type="entry name" value="CBS_dom_sf"/>
</dbReference>
<dbReference type="Proteomes" id="UP000675431">
    <property type="component" value="Unassembled WGS sequence"/>
</dbReference>
<dbReference type="Pfam" id="PF00571">
    <property type="entry name" value="CBS"/>
    <property type="match status" value="1"/>
</dbReference>
<evidence type="ECO:0000313" key="3">
    <source>
        <dbReference type="EMBL" id="MBR7553932.1"/>
    </source>
</evidence>
<comment type="caution">
    <text evidence="3">The sequence shown here is derived from an EMBL/GenBank/DDBJ whole genome shotgun (WGS) entry which is preliminary data.</text>
</comment>
<evidence type="ECO:0000259" key="2">
    <source>
        <dbReference type="PROSITE" id="PS51371"/>
    </source>
</evidence>
<dbReference type="PROSITE" id="PS51371">
    <property type="entry name" value="CBS"/>
    <property type="match status" value="1"/>
</dbReference>
<feature type="domain" description="CBS" evidence="2">
    <location>
        <begin position="62"/>
        <end position="120"/>
    </location>
</feature>
<dbReference type="Gene3D" id="3.10.580.10">
    <property type="entry name" value="CBS-domain"/>
    <property type="match status" value="1"/>
</dbReference>
<reference evidence="3 4" key="1">
    <citation type="submission" date="2021-04" db="EMBL/GenBank/DDBJ databases">
        <title>Allobacillus sp. nov. SKP8-2 isolated from shrimp paste.</title>
        <authorList>
            <person name="Tanasupawat S."/>
            <person name="Yiamsombat S."/>
            <person name="Kanchanasin P."/>
            <person name="Kuncharoen N."/>
        </authorList>
    </citation>
    <scope>NUCLEOTIDE SEQUENCE [LARGE SCALE GENOMIC DNA]</scope>
    <source>
        <strain evidence="3 4">SKP8-2</strain>
    </source>
</reference>
<organism evidence="3 4">
    <name type="scientific">Allobacillus saliphilus</name>
    <dbReference type="NCBI Taxonomy" id="2912308"/>
    <lineage>
        <taxon>Bacteria</taxon>
        <taxon>Bacillati</taxon>
        <taxon>Bacillota</taxon>
        <taxon>Bacilli</taxon>
        <taxon>Bacillales</taxon>
        <taxon>Bacillaceae</taxon>
        <taxon>Allobacillus</taxon>
    </lineage>
</organism>
<accession>A0A941CU91</accession>
<gene>
    <name evidence="3" type="ORF">KC820_07175</name>
</gene>
<evidence type="ECO:0000313" key="4">
    <source>
        <dbReference type="Proteomes" id="UP000675431"/>
    </source>
</evidence>
<dbReference type="EMBL" id="JAGSIE010000020">
    <property type="protein sequence ID" value="MBR7553932.1"/>
    <property type="molecule type" value="Genomic_DNA"/>
</dbReference>
<proteinExistence type="predicted"/>
<keyword evidence="4" id="KW-1185">Reference proteome</keyword>
<name>A0A941CU91_9BACI</name>